<protein>
    <submittedName>
        <fullName evidence="1">Uncharacterized protein</fullName>
    </submittedName>
</protein>
<dbReference type="EMBL" id="CP022743">
    <property type="protein sequence ID" value="ASU36536.1"/>
    <property type="molecule type" value="Genomic_DNA"/>
</dbReference>
<keyword evidence="2" id="KW-1185">Reference proteome</keyword>
<reference evidence="1 2" key="1">
    <citation type="submission" date="2017-08" db="EMBL/GenBank/DDBJ databases">
        <title>Complete genome sequence of Mucilaginibacter sp. strain BJC16-A31.</title>
        <authorList>
            <consortium name="Henan University of Science and Technology"/>
            <person name="You X."/>
        </authorList>
    </citation>
    <scope>NUCLEOTIDE SEQUENCE [LARGE SCALE GENOMIC DNA]</scope>
    <source>
        <strain evidence="1 2">BJC16-A31</strain>
    </source>
</reference>
<dbReference type="OrthoDB" id="1423189at2"/>
<gene>
    <name evidence="1" type="ORF">MuYL_4653</name>
</gene>
<dbReference type="RefSeq" id="WP_094572542.1">
    <property type="nucleotide sequence ID" value="NZ_CP022743.1"/>
</dbReference>
<evidence type="ECO:0000313" key="1">
    <source>
        <dbReference type="EMBL" id="ASU36536.1"/>
    </source>
</evidence>
<evidence type="ECO:0000313" key="2">
    <source>
        <dbReference type="Proteomes" id="UP000215002"/>
    </source>
</evidence>
<name>A0A223P386_9SPHI</name>
<organism evidence="1 2">
    <name type="scientific">Mucilaginibacter xinganensis</name>
    <dbReference type="NCBI Taxonomy" id="1234841"/>
    <lineage>
        <taxon>Bacteria</taxon>
        <taxon>Pseudomonadati</taxon>
        <taxon>Bacteroidota</taxon>
        <taxon>Sphingobacteriia</taxon>
        <taxon>Sphingobacteriales</taxon>
        <taxon>Sphingobacteriaceae</taxon>
        <taxon>Mucilaginibacter</taxon>
    </lineage>
</organism>
<proteinExistence type="predicted"/>
<dbReference type="AlphaFoldDB" id="A0A223P386"/>
<sequence>MIIAFDDDAAIRKSYQETLSKMGVDIKVVECATKGEVRKALKDPNIMSQVKVLIFDLSVSKEEAESLNFDILDDIKENYKKYPIPIFIHSAFAHTVEGYDDLGTLFKIDKSHNSLENIVNKIFLFYESGFLDIFSPNGFIESEMFVQIHKAFIDQFRGDEISLIIESIKSANNENFKQRTRSVFERIAIRSLYQNLLSAKKTEASNKIEEIQINAVEHYYRRKSDFSVWTGDIFKEKGSKNSLIVITPRCDINNGNNGGKYLVCNIDPLAERNISDLSKDTKTVYNYINDNPQNTGHKYRFLIPTPSFHGGKIDLTSYSTIEENSLLGEDSNYEYCISLSDELTNDVVRKYASYMLRSGISQSDITEALYYAKVEGEKTIKVA</sequence>
<dbReference type="Proteomes" id="UP000215002">
    <property type="component" value="Chromosome"/>
</dbReference>
<accession>A0A223P386</accession>
<dbReference type="KEGG" id="muc:MuYL_4653"/>